<keyword evidence="2" id="KW-0472">Membrane</keyword>
<proteinExistence type="predicted"/>
<keyword evidence="5" id="KW-1185">Reference proteome</keyword>
<organism evidence="4 5">
    <name type="scientific">Colocasia esculenta</name>
    <name type="common">Wild taro</name>
    <name type="synonym">Arum esculentum</name>
    <dbReference type="NCBI Taxonomy" id="4460"/>
    <lineage>
        <taxon>Eukaryota</taxon>
        <taxon>Viridiplantae</taxon>
        <taxon>Streptophyta</taxon>
        <taxon>Embryophyta</taxon>
        <taxon>Tracheophyta</taxon>
        <taxon>Spermatophyta</taxon>
        <taxon>Magnoliopsida</taxon>
        <taxon>Liliopsida</taxon>
        <taxon>Araceae</taxon>
        <taxon>Aroideae</taxon>
        <taxon>Colocasieae</taxon>
        <taxon>Colocasia</taxon>
    </lineage>
</organism>
<dbReference type="CDD" id="cd06222">
    <property type="entry name" value="RNase_H_like"/>
    <property type="match status" value="1"/>
</dbReference>
<evidence type="ECO:0000259" key="3">
    <source>
        <dbReference type="Pfam" id="PF13456"/>
    </source>
</evidence>
<keyword evidence="2" id="KW-0812">Transmembrane</keyword>
<dbReference type="GO" id="GO:0003676">
    <property type="term" value="F:nucleic acid binding"/>
    <property type="evidence" value="ECO:0007669"/>
    <property type="project" value="InterPro"/>
</dbReference>
<dbReference type="InterPro" id="IPR053151">
    <property type="entry name" value="RNase_H-like"/>
</dbReference>
<protein>
    <recommendedName>
        <fullName evidence="3">RNase H type-1 domain-containing protein</fullName>
    </recommendedName>
</protein>
<comment type="caution">
    <text evidence="4">The sequence shown here is derived from an EMBL/GenBank/DDBJ whole genome shotgun (WGS) entry which is preliminary data.</text>
</comment>
<sequence>MKSGEAGGGGILRDYNGDMQWAFSIPYYDLKTSQAAEAHALRDGLRLCCKMDASEVQVETVSLNHVHIVTKQTPRPWDLSFILQEIVVTAAKVKAEIIHVSREGNKVADCHAEFTVSCVCFTLLDRWADLPSNVMDSCFHDKARHPPMSPESILEKAFLSGDPGVERGSTGELVAEHWSGVSIWSLVLGDPSHAREFPCDFTRVDACRWCSAYVFSLVLMPALRDTVLTTSAAQTCADFPSAFLNRVTRLHTVFAVALSAGYENLGFPFLARSLRDVKGMLLAVVLSFIRIHGSVEPRWVQTSEVAMQVAYTTIATSLSGFHNGACQFLDGLLASPFSLPHSALVPETHREVRHWATARSGCGKSQRLANWSCGRWVLLLAACGSGLVALVVTEFLMLFLRCLMQTHDCCFYNPFLGAILGGTGVCSSLTSWRVRGSGWFCLWALNLEECSESFLSRWVCADGCFRIVFDSASSAVPTALTVGVFARAKQMLVCRVAPLVERCYTCLWLLSAFCWLVVNYGELLPEFFSVGSGGRSGVYCPFGWLSRHPWRMRSLCYGVVPSFGFTFNVFRVSIVVCHVLAVASCAEPFSGVLRLTSAFFFVSLVHAAPVELSISDCDLRAIWGALCELSDVWFGTLFMAGSCVPGRRVKVGNAMPRPVAFWGPKAKSLWPVPLFPFLSFSIAFSSLRGKAFLSGDPSVELGGAGELVAEWSLVLYDPSRAREFPCDFARVDACRWCFIYVFSLVLIVCGRGEVVSYRDTRQKATCNLLRSGGDRLAVAFPSALQFLFPIVVEHGSCPSCLLMLNVTGRYIAFRSEGGTLESRPGGDRLVVAFLFRRRRPCGRVLVACVSGRGLCLGWLTVHLGFPGRCNKPGHMKGESLENKKEKYKKIHKFKKPKAMVATWSDEDSSEKEEEKSSSSESEEICFMANS</sequence>
<keyword evidence="2" id="KW-1133">Transmembrane helix</keyword>
<accession>A0A843VTT4</accession>
<dbReference type="EMBL" id="NMUH01001981">
    <property type="protein sequence ID" value="MQL96950.1"/>
    <property type="molecule type" value="Genomic_DNA"/>
</dbReference>
<dbReference type="InterPro" id="IPR036397">
    <property type="entry name" value="RNaseH_sf"/>
</dbReference>
<feature type="transmembrane region" description="Helical" evidence="2">
    <location>
        <begin position="376"/>
        <end position="400"/>
    </location>
</feature>
<dbReference type="Proteomes" id="UP000652761">
    <property type="component" value="Unassembled WGS sequence"/>
</dbReference>
<dbReference type="AlphaFoldDB" id="A0A843VTT4"/>
<reference evidence="4" key="1">
    <citation type="submission" date="2017-07" db="EMBL/GenBank/DDBJ databases">
        <title>Taro Niue Genome Assembly and Annotation.</title>
        <authorList>
            <person name="Atibalentja N."/>
            <person name="Keating K."/>
            <person name="Fields C.J."/>
        </authorList>
    </citation>
    <scope>NUCLEOTIDE SEQUENCE</scope>
    <source>
        <strain evidence="4">Niue_2</strain>
        <tissue evidence="4">Leaf</tissue>
    </source>
</reference>
<evidence type="ECO:0000313" key="4">
    <source>
        <dbReference type="EMBL" id="MQL96950.1"/>
    </source>
</evidence>
<dbReference type="InterPro" id="IPR012337">
    <property type="entry name" value="RNaseH-like_sf"/>
</dbReference>
<name>A0A843VTT4_COLES</name>
<feature type="domain" description="RNase H type-1" evidence="3">
    <location>
        <begin position="2"/>
        <end position="113"/>
    </location>
</feature>
<dbReference type="PANTHER" id="PTHR47723:SF19">
    <property type="entry name" value="POLYNUCLEOTIDYL TRANSFERASE, RIBONUCLEASE H-LIKE SUPERFAMILY PROTEIN"/>
    <property type="match status" value="1"/>
</dbReference>
<dbReference type="Pfam" id="PF13456">
    <property type="entry name" value="RVT_3"/>
    <property type="match status" value="1"/>
</dbReference>
<gene>
    <name evidence="4" type="ORF">Taro_029634</name>
</gene>
<dbReference type="GO" id="GO:0004523">
    <property type="term" value="F:RNA-DNA hybrid ribonuclease activity"/>
    <property type="evidence" value="ECO:0007669"/>
    <property type="project" value="InterPro"/>
</dbReference>
<dbReference type="PANTHER" id="PTHR47723">
    <property type="entry name" value="OS05G0353850 PROTEIN"/>
    <property type="match status" value="1"/>
</dbReference>
<evidence type="ECO:0000256" key="2">
    <source>
        <dbReference type="SAM" id="Phobius"/>
    </source>
</evidence>
<evidence type="ECO:0000313" key="5">
    <source>
        <dbReference type="Proteomes" id="UP000652761"/>
    </source>
</evidence>
<dbReference type="Gene3D" id="3.30.420.10">
    <property type="entry name" value="Ribonuclease H-like superfamily/Ribonuclease H"/>
    <property type="match status" value="1"/>
</dbReference>
<feature type="region of interest" description="Disordered" evidence="1">
    <location>
        <begin position="898"/>
        <end position="930"/>
    </location>
</feature>
<dbReference type="SUPFAM" id="SSF53098">
    <property type="entry name" value="Ribonuclease H-like"/>
    <property type="match status" value="1"/>
</dbReference>
<dbReference type="InterPro" id="IPR044730">
    <property type="entry name" value="RNase_H-like_dom_plant"/>
</dbReference>
<evidence type="ECO:0000256" key="1">
    <source>
        <dbReference type="SAM" id="MobiDB-lite"/>
    </source>
</evidence>
<dbReference type="InterPro" id="IPR002156">
    <property type="entry name" value="RNaseH_domain"/>
</dbReference>